<feature type="non-terminal residue" evidence="1">
    <location>
        <position position="23"/>
    </location>
</feature>
<sequence>MSKSIQILDDNLINKIAAGEVIE</sequence>
<dbReference type="AlphaFoldDB" id="A0A0F9IH23"/>
<reference evidence="1" key="1">
    <citation type="journal article" date="2015" name="Nature">
        <title>Complex archaea that bridge the gap between prokaryotes and eukaryotes.</title>
        <authorList>
            <person name="Spang A."/>
            <person name="Saw J.H."/>
            <person name="Jorgensen S.L."/>
            <person name="Zaremba-Niedzwiedzka K."/>
            <person name="Martijn J."/>
            <person name="Lind A.E."/>
            <person name="van Eijk R."/>
            <person name="Schleper C."/>
            <person name="Guy L."/>
            <person name="Ettema T.J."/>
        </authorList>
    </citation>
    <scope>NUCLEOTIDE SEQUENCE</scope>
</reference>
<organism evidence="1">
    <name type="scientific">marine sediment metagenome</name>
    <dbReference type="NCBI Taxonomy" id="412755"/>
    <lineage>
        <taxon>unclassified sequences</taxon>
        <taxon>metagenomes</taxon>
        <taxon>ecological metagenomes</taxon>
    </lineage>
</organism>
<comment type="caution">
    <text evidence="1">The sequence shown here is derived from an EMBL/GenBank/DDBJ whole genome shotgun (WGS) entry which is preliminary data.</text>
</comment>
<dbReference type="EMBL" id="LAZR01021044">
    <property type="protein sequence ID" value="KKL86672.1"/>
    <property type="molecule type" value="Genomic_DNA"/>
</dbReference>
<protein>
    <submittedName>
        <fullName evidence="1">Uncharacterized protein</fullName>
    </submittedName>
</protein>
<gene>
    <name evidence="1" type="ORF">LCGC14_1942420</name>
</gene>
<evidence type="ECO:0000313" key="1">
    <source>
        <dbReference type="EMBL" id="KKL86672.1"/>
    </source>
</evidence>
<name>A0A0F9IH23_9ZZZZ</name>
<proteinExistence type="predicted"/>
<accession>A0A0F9IH23</accession>